<comment type="similarity">
    <text evidence="3">Belongs to the cytochrome P450 family.</text>
</comment>
<dbReference type="PANTHER" id="PTHR24305:SF187">
    <property type="entry name" value="P450, PUTATIVE (EUROFUNG)-RELATED"/>
    <property type="match status" value="1"/>
</dbReference>
<evidence type="ECO:0000256" key="4">
    <source>
        <dbReference type="ARBA" id="ARBA00022723"/>
    </source>
</evidence>
<evidence type="ECO:0000313" key="10">
    <source>
        <dbReference type="EMBL" id="KZP07100.1"/>
    </source>
</evidence>
<gene>
    <name evidence="10" type="ORF">FIBSPDRAFT_902288</name>
</gene>
<keyword evidence="8" id="KW-0349">Heme</keyword>
<evidence type="ECO:0000256" key="2">
    <source>
        <dbReference type="ARBA" id="ARBA00005179"/>
    </source>
</evidence>
<keyword evidence="9" id="KW-0472">Membrane</keyword>
<keyword evidence="7" id="KW-0503">Monooxygenase</keyword>
<evidence type="ECO:0000256" key="1">
    <source>
        <dbReference type="ARBA" id="ARBA00001971"/>
    </source>
</evidence>
<dbReference type="GO" id="GO:0004497">
    <property type="term" value="F:monooxygenase activity"/>
    <property type="evidence" value="ECO:0007669"/>
    <property type="project" value="UniProtKB-KW"/>
</dbReference>
<proteinExistence type="inferred from homology"/>
<name>A0A167XDF9_9AGAM</name>
<keyword evidence="9" id="KW-0812">Transmembrane</keyword>
<evidence type="ECO:0000256" key="6">
    <source>
        <dbReference type="ARBA" id="ARBA00023004"/>
    </source>
</evidence>
<dbReference type="InterPro" id="IPR050121">
    <property type="entry name" value="Cytochrome_P450_monoxygenase"/>
</dbReference>
<evidence type="ECO:0000256" key="7">
    <source>
        <dbReference type="ARBA" id="ARBA00023033"/>
    </source>
</evidence>
<feature type="transmembrane region" description="Helical" evidence="9">
    <location>
        <begin position="39"/>
        <end position="59"/>
    </location>
</feature>
<evidence type="ECO:0000256" key="3">
    <source>
        <dbReference type="ARBA" id="ARBA00010617"/>
    </source>
</evidence>
<dbReference type="Gene3D" id="1.10.630.10">
    <property type="entry name" value="Cytochrome P450"/>
    <property type="match status" value="1"/>
</dbReference>
<dbReference type="EMBL" id="KV417761">
    <property type="protein sequence ID" value="KZP07100.1"/>
    <property type="molecule type" value="Genomic_DNA"/>
</dbReference>
<dbReference type="GO" id="GO:0016705">
    <property type="term" value="F:oxidoreductase activity, acting on paired donors, with incorporation or reduction of molecular oxygen"/>
    <property type="evidence" value="ECO:0007669"/>
    <property type="project" value="InterPro"/>
</dbReference>
<dbReference type="InterPro" id="IPR002401">
    <property type="entry name" value="Cyt_P450_E_grp-I"/>
</dbReference>
<dbReference type="GO" id="GO:0020037">
    <property type="term" value="F:heme binding"/>
    <property type="evidence" value="ECO:0007669"/>
    <property type="project" value="InterPro"/>
</dbReference>
<dbReference type="Pfam" id="PF00067">
    <property type="entry name" value="p450"/>
    <property type="match status" value="1"/>
</dbReference>
<feature type="binding site" description="axial binding residue" evidence="8">
    <location>
        <position position="499"/>
    </location>
    <ligand>
        <name>heme</name>
        <dbReference type="ChEBI" id="CHEBI:30413"/>
    </ligand>
    <ligandPart>
        <name>Fe</name>
        <dbReference type="ChEBI" id="CHEBI:18248"/>
    </ligandPart>
</feature>
<feature type="transmembrane region" description="Helical" evidence="9">
    <location>
        <begin position="12"/>
        <end position="32"/>
    </location>
</feature>
<comment type="pathway">
    <text evidence="2">Secondary metabolite biosynthesis.</text>
</comment>
<keyword evidence="4 8" id="KW-0479">Metal-binding</keyword>
<dbReference type="PRINTS" id="PR00385">
    <property type="entry name" value="P450"/>
</dbReference>
<protein>
    <submittedName>
        <fullName evidence="10">Cytochrome P450</fullName>
    </submittedName>
</protein>
<dbReference type="CDD" id="cd11061">
    <property type="entry name" value="CYP67-like"/>
    <property type="match status" value="1"/>
</dbReference>
<organism evidence="10">
    <name type="scientific">Athelia psychrophila</name>
    <dbReference type="NCBI Taxonomy" id="1759441"/>
    <lineage>
        <taxon>Eukaryota</taxon>
        <taxon>Fungi</taxon>
        <taxon>Dikarya</taxon>
        <taxon>Basidiomycota</taxon>
        <taxon>Agaricomycotina</taxon>
        <taxon>Agaricomycetes</taxon>
        <taxon>Agaricomycetidae</taxon>
        <taxon>Atheliales</taxon>
        <taxon>Atheliaceae</taxon>
        <taxon>Athelia</taxon>
    </lineage>
</organism>
<comment type="cofactor">
    <cofactor evidence="1 8">
        <name>heme</name>
        <dbReference type="ChEBI" id="CHEBI:30413"/>
    </cofactor>
</comment>
<evidence type="ECO:0000256" key="5">
    <source>
        <dbReference type="ARBA" id="ARBA00023002"/>
    </source>
</evidence>
<keyword evidence="6 8" id="KW-0408">Iron</keyword>
<dbReference type="SUPFAM" id="SSF48264">
    <property type="entry name" value="Cytochrome P450"/>
    <property type="match status" value="1"/>
</dbReference>
<accession>A0A167XDF9</accession>
<feature type="transmembrane region" description="Helical" evidence="9">
    <location>
        <begin position="65"/>
        <end position="86"/>
    </location>
</feature>
<dbReference type="AlphaFoldDB" id="A0A167XDF9"/>
<evidence type="ECO:0000256" key="8">
    <source>
        <dbReference type="PIRSR" id="PIRSR602401-1"/>
    </source>
</evidence>
<sequence>MFESYDALAKNLRLSDSLVIVLTTSLVVYQVFKRYEPDAPLPVSILLLLVPTILVPFVAPNAPSTLLAVPITFVGYWSSILAYVAAYRLSPFHPLANYPGPTLSKLSKLTLAWKMYCGRQHLYYQELHARYGDIVRVGPNELSINRADVIAPVLGNGGLPKGVWWYNRTPAGSPLPLITHRDTAQHRARRRLWDRAFSTASVKGYDELVIKRTRELCEALEKRSGQVLDFSRWMGFFSYDFMGDFVFGAGFNMTETGSDETGIWECLDAMNIQTSVLAHIPWSFTYQRLVPGIGGPREKFLKIAREFVGKRIQRGSVTKDLFYHLTDEEGLEPTKPTMPTVASDGSLAIIAGADTTSTTLSVLFYFLLIHPEQFQRLRAEIDQFFPDKADPTDFTKMVGMPFLNACINESLRLVPPVISGSPRCTPDGSQGSTVGPYYIPPGQQVITHFFSIHHNPAYFTDPDAFVPDRWLPASAFASAPAVKHDVTAFNPFSYGPMACVGKNLAMVELRAVTCALAQKFDMGRPEGFRVGEWERGLGDAFVVTRPPLMLKLQTRM</sequence>
<evidence type="ECO:0000256" key="9">
    <source>
        <dbReference type="SAM" id="Phobius"/>
    </source>
</evidence>
<dbReference type="STRING" id="436010.A0A167XDF9"/>
<dbReference type="PRINTS" id="PR00463">
    <property type="entry name" value="EP450I"/>
</dbReference>
<reference evidence="10" key="1">
    <citation type="journal article" date="2016" name="Mol. Biol. Evol.">
        <title>Comparative Genomics of Early-Diverging Mushroom-Forming Fungi Provides Insights into the Origins of Lignocellulose Decay Capabilities.</title>
        <authorList>
            <person name="Nagy L.G."/>
            <person name="Riley R."/>
            <person name="Tritt A."/>
            <person name="Adam C."/>
            <person name="Daum C."/>
            <person name="Floudas D."/>
            <person name="Sun H."/>
            <person name="Yadav J.S."/>
            <person name="Pangilinan J."/>
            <person name="Larsson K.H."/>
            <person name="Matsuura K."/>
            <person name="Barry K."/>
            <person name="Labutti K."/>
            <person name="Kuo R."/>
            <person name="Ohm R.A."/>
            <person name="Bhattacharya S.S."/>
            <person name="Shirouzu T."/>
            <person name="Yoshinaga Y."/>
            <person name="Martin F.M."/>
            <person name="Grigoriev I.V."/>
            <person name="Hibbett D.S."/>
        </authorList>
    </citation>
    <scope>NUCLEOTIDE SEQUENCE [LARGE SCALE GENOMIC DNA]</scope>
    <source>
        <strain evidence="10">CBS 109695</strain>
    </source>
</reference>
<dbReference type="InterPro" id="IPR036396">
    <property type="entry name" value="Cyt_P450_sf"/>
</dbReference>
<dbReference type="OrthoDB" id="6692864at2759"/>
<keyword evidence="9" id="KW-1133">Transmembrane helix</keyword>
<dbReference type="InterPro" id="IPR001128">
    <property type="entry name" value="Cyt_P450"/>
</dbReference>
<keyword evidence="5" id="KW-0560">Oxidoreductase</keyword>
<dbReference type="PANTHER" id="PTHR24305">
    <property type="entry name" value="CYTOCHROME P450"/>
    <property type="match status" value="1"/>
</dbReference>
<dbReference type="GO" id="GO:0005506">
    <property type="term" value="F:iron ion binding"/>
    <property type="evidence" value="ECO:0007669"/>
    <property type="project" value="InterPro"/>
</dbReference>